<feature type="transmembrane region" description="Helical" evidence="1">
    <location>
        <begin position="159"/>
        <end position="177"/>
    </location>
</feature>
<evidence type="ECO:0000313" key="3">
    <source>
        <dbReference type="Proteomes" id="UP000315252"/>
    </source>
</evidence>
<comment type="caution">
    <text evidence="2">The sequence shown here is derived from an EMBL/GenBank/DDBJ whole genome shotgun (WGS) entry which is preliminary data.</text>
</comment>
<keyword evidence="1" id="KW-1003">Cell membrane</keyword>
<dbReference type="OrthoDB" id="7065604at2"/>
<dbReference type="Proteomes" id="UP000315252">
    <property type="component" value="Unassembled WGS sequence"/>
</dbReference>
<feature type="transmembrane region" description="Helical" evidence="1">
    <location>
        <begin position="59"/>
        <end position="75"/>
    </location>
</feature>
<comment type="subcellular location">
    <subcellularLocation>
        <location evidence="1">Cell inner membrane</location>
        <topology evidence="1">Multi-pass membrane protein</topology>
    </subcellularLocation>
</comment>
<keyword evidence="1" id="KW-0812">Transmembrane</keyword>
<dbReference type="Pfam" id="PF02592">
    <property type="entry name" value="Vut_1"/>
    <property type="match status" value="2"/>
</dbReference>
<comment type="function">
    <text evidence="1">Involved in the import of queuosine (Q) precursors, required for Q precursor salvage.</text>
</comment>
<accession>A0A545TN52</accession>
<evidence type="ECO:0000256" key="1">
    <source>
        <dbReference type="HAMAP-Rule" id="MF_02088"/>
    </source>
</evidence>
<dbReference type="PANTHER" id="PTHR34300:SF1">
    <property type="entry name" value="QUEUOSINE PRECURSOR TRANSPORTER"/>
    <property type="match status" value="1"/>
</dbReference>
<dbReference type="GO" id="GO:0005886">
    <property type="term" value="C:plasma membrane"/>
    <property type="evidence" value="ECO:0007669"/>
    <property type="project" value="UniProtKB-SubCell"/>
</dbReference>
<keyword evidence="1" id="KW-0472">Membrane</keyword>
<feature type="transmembrane region" description="Helical" evidence="1">
    <location>
        <begin position="119"/>
        <end position="139"/>
    </location>
</feature>
<dbReference type="EMBL" id="VHSH01000006">
    <property type="protein sequence ID" value="TQV78653.1"/>
    <property type="molecule type" value="Genomic_DNA"/>
</dbReference>
<dbReference type="NCBIfam" id="TIGR00697">
    <property type="entry name" value="queuosine precursor transporter"/>
    <property type="match status" value="1"/>
</dbReference>
<name>A0A545TN52_9PROT</name>
<evidence type="ECO:0000313" key="2">
    <source>
        <dbReference type="EMBL" id="TQV78653.1"/>
    </source>
</evidence>
<dbReference type="InterPro" id="IPR003744">
    <property type="entry name" value="YhhQ"/>
</dbReference>
<keyword evidence="1" id="KW-0813">Transport</keyword>
<gene>
    <name evidence="2" type="ORF">FKG95_17790</name>
</gene>
<protein>
    <recommendedName>
        <fullName evidence="1">Probable queuosine precursor transporter</fullName>
        <shortName evidence="1">Q precursor transporter</shortName>
    </recommendedName>
</protein>
<reference evidence="2 3" key="1">
    <citation type="submission" date="2019-06" db="EMBL/GenBank/DDBJ databases">
        <title>Whole genome sequence for Rhodospirillaceae sp. R148.</title>
        <authorList>
            <person name="Wang G."/>
        </authorList>
    </citation>
    <scope>NUCLEOTIDE SEQUENCE [LARGE SCALE GENOMIC DNA]</scope>
    <source>
        <strain evidence="2 3">R148</strain>
    </source>
</reference>
<feature type="transmembrane region" description="Helical" evidence="1">
    <location>
        <begin position="29"/>
        <end position="47"/>
    </location>
</feature>
<dbReference type="AlphaFoldDB" id="A0A545TN52"/>
<dbReference type="HAMAP" id="MF_02088">
    <property type="entry name" value="Q_prec_transport"/>
    <property type="match status" value="1"/>
</dbReference>
<keyword evidence="1" id="KW-1133">Transmembrane helix</keyword>
<proteinExistence type="inferred from homology"/>
<feature type="transmembrane region" description="Helical" evidence="1">
    <location>
        <begin position="81"/>
        <end position="98"/>
    </location>
</feature>
<organism evidence="2 3">
    <name type="scientific">Denitrobaculum tricleocarpae</name>
    <dbReference type="NCBI Taxonomy" id="2591009"/>
    <lineage>
        <taxon>Bacteria</taxon>
        <taxon>Pseudomonadati</taxon>
        <taxon>Pseudomonadota</taxon>
        <taxon>Alphaproteobacteria</taxon>
        <taxon>Rhodospirillales</taxon>
        <taxon>Rhodospirillaceae</taxon>
        <taxon>Denitrobaculum</taxon>
    </lineage>
</organism>
<sequence>MKVLAFAVLAMAAVVTASNILVQYQINDLLTWGAFSYPVAFLITDLTNRALGSRQARKVVYVGFALAVLLSLYFADPRIAVASGSAFLLAQLLDISIFDRLRKQAWWLAPMASSTIASALDTFVFFWLAFAATGIPFTIFGIGFGETGVPWQTLALGDYLVKIGVALVMLIPFRLMLSITKPQFAAIKDA</sequence>
<keyword evidence="3" id="KW-1185">Reference proteome</keyword>
<dbReference type="PANTHER" id="PTHR34300">
    <property type="entry name" value="QUEUOSINE PRECURSOR TRANSPORTER-RELATED"/>
    <property type="match status" value="1"/>
</dbReference>
<keyword evidence="1" id="KW-0997">Cell inner membrane</keyword>
<comment type="similarity">
    <text evidence="1">Belongs to the vitamin uptake transporter (VUT/ECF) (TC 2.A.88) family. Q precursor transporter subfamily.</text>
</comment>
<dbReference type="GO" id="GO:0022857">
    <property type="term" value="F:transmembrane transporter activity"/>
    <property type="evidence" value="ECO:0007669"/>
    <property type="project" value="UniProtKB-UniRule"/>
</dbReference>